<dbReference type="PANTHER" id="PTHR43228">
    <property type="entry name" value="TWO-COMPONENT RESPONSE REGULATOR"/>
    <property type="match status" value="1"/>
</dbReference>
<dbReference type="GO" id="GO:0003677">
    <property type="term" value="F:DNA binding"/>
    <property type="evidence" value="ECO:0007669"/>
    <property type="project" value="UniProtKB-KW"/>
</dbReference>
<dbReference type="Pfam" id="PF00072">
    <property type="entry name" value="Response_reg"/>
    <property type="match status" value="1"/>
</dbReference>
<comment type="caution">
    <text evidence="4">The sequence shown here is derived from an EMBL/GenBank/DDBJ whole genome shotgun (WGS) entry which is preliminary data.</text>
</comment>
<proteinExistence type="predicted"/>
<dbReference type="InterPro" id="IPR011006">
    <property type="entry name" value="CheY-like_superfamily"/>
</dbReference>
<dbReference type="PROSITE" id="PS50005">
    <property type="entry name" value="TPR"/>
    <property type="match status" value="1"/>
</dbReference>
<dbReference type="Pfam" id="PF13181">
    <property type="entry name" value="TPR_8"/>
    <property type="match status" value="1"/>
</dbReference>
<dbReference type="SMART" id="SM00028">
    <property type="entry name" value="TPR"/>
    <property type="match status" value="5"/>
</dbReference>
<dbReference type="AlphaFoldDB" id="A0A0F3GXW8"/>
<evidence type="ECO:0000256" key="1">
    <source>
        <dbReference type="PROSITE-ProRule" id="PRU00169"/>
    </source>
</evidence>
<protein>
    <submittedName>
        <fullName evidence="4">Response regulator with CheY-like receiver, AAA-type ATPase, and DNA-binding domain protein</fullName>
    </submittedName>
</protein>
<evidence type="ECO:0000256" key="2">
    <source>
        <dbReference type="PROSITE-ProRule" id="PRU00339"/>
    </source>
</evidence>
<feature type="domain" description="Response regulatory" evidence="3">
    <location>
        <begin position="14"/>
        <end position="134"/>
    </location>
</feature>
<sequence>MAMYDYRGEIVHKRVLVVDDYSEFRYSVKKMLQSFGITDMDDVGDGDEAIEKMALKPYDIILCDYNLGEGKRDGQQILEEAKHRELLLYSSIFIMITAENTMSMVMGAMEYKPDDYLTKPFTKDSLKSRIDKIMERKKEFEAIDKAIYHKDYLTAINICNERINNKPKNIFDYLRWKAQLCVMVGDYDEAKKIYEEVLIVRKIPWATMGLAKVYYMKAQFSDAIPLFKELISENKTLMEAYDWLSKTYEELGDTKEAQGILMNASEISPKAILRQKNLAQIAMKNKDLNTAEKSLKAAVNLGKKSCFKSPTDYTGLANIYIARKRPDKALDVLGDSRGTFTNNPEANLQAAVVEGLAYKEMGKPEAAQNALDEATQIFDFIKGSVSAEASIDVAKAFFALGDTDKGNKIMQNIIKNNHDNEKVLKMAEEVFDGANMHEEGMQIISNTRQEIIKVNNDGVALVQKGRLKDAIEFFEKAAEGLPDNKIINANAAQANIMYMQKYGKSERLMLQTRTYLEQIRKADPSYVKYQGLLSMYQLLVSKP</sequence>
<dbReference type="PROSITE" id="PS50110">
    <property type="entry name" value="RESPONSE_REGULATORY"/>
    <property type="match status" value="1"/>
</dbReference>
<dbReference type="Proteomes" id="UP000033423">
    <property type="component" value="Unassembled WGS sequence"/>
</dbReference>
<feature type="repeat" description="TPR" evidence="2">
    <location>
        <begin position="451"/>
        <end position="484"/>
    </location>
</feature>
<dbReference type="CDD" id="cd17589">
    <property type="entry name" value="REC_TPR"/>
    <property type="match status" value="1"/>
</dbReference>
<dbReference type="InterPro" id="IPR052048">
    <property type="entry name" value="ST_Response_Regulator"/>
</dbReference>
<reference evidence="4 5" key="1">
    <citation type="submission" date="2015-02" db="EMBL/GenBank/DDBJ databases">
        <title>Single-cell genomics of uncultivated deep-branching MTB reveals a conserved set of magnetosome genes.</title>
        <authorList>
            <person name="Kolinko S."/>
            <person name="Richter M."/>
            <person name="Glockner F.O."/>
            <person name="Brachmann A."/>
            <person name="Schuler D."/>
        </authorList>
    </citation>
    <scope>NUCLEOTIDE SEQUENCE [LARGE SCALE GENOMIC DNA]</scope>
    <source>
        <strain evidence="4">TM-1</strain>
    </source>
</reference>
<name>A0A0F3GXW8_9BACT</name>
<organism evidence="4 5">
    <name type="scientific">Candidatus Magnetobacterium bavaricum</name>
    <dbReference type="NCBI Taxonomy" id="29290"/>
    <lineage>
        <taxon>Bacteria</taxon>
        <taxon>Pseudomonadati</taxon>
        <taxon>Nitrospirota</taxon>
        <taxon>Thermodesulfovibrionia</taxon>
        <taxon>Thermodesulfovibrionales</taxon>
        <taxon>Candidatus Magnetobacteriaceae</taxon>
        <taxon>Candidatus Magnetobacterium</taxon>
    </lineage>
</organism>
<accession>A0A0F3GXW8</accession>
<dbReference type="InterPro" id="IPR011990">
    <property type="entry name" value="TPR-like_helical_dom_sf"/>
</dbReference>
<keyword evidence="2" id="KW-0802">TPR repeat</keyword>
<keyword evidence="4" id="KW-0238">DNA-binding</keyword>
<gene>
    <name evidence="4" type="ORF">MBAV_001083</name>
</gene>
<dbReference type="SMART" id="SM00448">
    <property type="entry name" value="REC"/>
    <property type="match status" value="1"/>
</dbReference>
<keyword evidence="5" id="KW-1185">Reference proteome</keyword>
<dbReference type="SUPFAM" id="SSF48452">
    <property type="entry name" value="TPR-like"/>
    <property type="match status" value="2"/>
</dbReference>
<keyword evidence="1" id="KW-0597">Phosphoprotein</keyword>
<evidence type="ECO:0000259" key="3">
    <source>
        <dbReference type="PROSITE" id="PS50110"/>
    </source>
</evidence>
<dbReference type="InterPro" id="IPR019734">
    <property type="entry name" value="TPR_rpt"/>
</dbReference>
<dbReference type="EMBL" id="LACI01000482">
    <property type="protein sequence ID" value="KJU86720.1"/>
    <property type="molecule type" value="Genomic_DNA"/>
</dbReference>
<evidence type="ECO:0000313" key="4">
    <source>
        <dbReference type="EMBL" id="KJU86720.1"/>
    </source>
</evidence>
<evidence type="ECO:0000313" key="5">
    <source>
        <dbReference type="Proteomes" id="UP000033423"/>
    </source>
</evidence>
<dbReference type="GO" id="GO:0000160">
    <property type="term" value="P:phosphorelay signal transduction system"/>
    <property type="evidence" value="ECO:0007669"/>
    <property type="project" value="InterPro"/>
</dbReference>
<dbReference type="PANTHER" id="PTHR43228:SF1">
    <property type="entry name" value="TWO-COMPONENT RESPONSE REGULATOR ARR22"/>
    <property type="match status" value="1"/>
</dbReference>
<dbReference type="Gene3D" id="1.25.40.10">
    <property type="entry name" value="Tetratricopeptide repeat domain"/>
    <property type="match status" value="2"/>
</dbReference>
<feature type="modified residue" description="4-aspartylphosphate" evidence="1">
    <location>
        <position position="64"/>
    </location>
</feature>
<dbReference type="InterPro" id="IPR001789">
    <property type="entry name" value="Sig_transdc_resp-reg_receiver"/>
</dbReference>
<dbReference type="SUPFAM" id="SSF52172">
    <property type="entry name" value="CheY-like"/>
    <property type="match status" value="1"/>
</dbReference>
<dbReference type="Gene3D" id="3.40.50.2300">
    <property type="match status" value="1"/>
</dbReference>